<name>A0A0F9T5N5_9ZZZZ</name>
<proteinExistence type="predicted"/>
<comment type="caution">
    <text evidence="1">The sequence shown here is derived from an EMBL/GenBank/DDBJ whole genome shotgun (WGS) entry which is preliminary data.</text>
</comment>
<reference evidence="1" key="1">
    <citation type="journal article" date="2015" name="Nature">
        <title>Complex archaea that bridge the gap between prokaryotes and eukaryotes.</title>
        <authorList>
            <person name="Spang A."/>
            <person name="Saw J.H."/>
            <person name="Jorgensen S.L."/>
            <person name="Zaremba-Niedzwiedzka K."/>
            <person name="Martijn J."/>
            <person name="Lind A.E."/>
            <person name="van Eijk R."/>
            <person name="Schleper C."/>
            <person name="Guy L."/>
            <person name="Ettema T.J."/>
        </authorList>
    </citation>
    <scope>NUCLEOTIDE SEQUENCE</scope>
</reference>
<evidence type="ECO:0000313" key="1">
    <source>
        <dbReference type="EMBL" id="KKN74494.1"/>
    </source>
</evidence>
<sequence length="112" mass="12491">MAKAKANGFAAAALEMYKDKLVEINTGEVATSLQFADHTVGQKHVIRGHLREVIGDGIVIECNVGSHKQQVLINAWSVVSIMELQGKGNISDIYIDEYKERNNIRNLKRQNK</sequence>
<dbReference type="EMBL" id="LAZR01000325">
    <property type="protein sequence ID" value="KKN74494.1"/>
    <property type="molecule type" value="Genomic_DNA"/>
</dbReference>
<organism evidence="1">
    <name type="scientific">marine sediment metagenome</name>
    <dbReference type="NCBI Taxonomy" id="412755"/>
    <lineage>
        <taxon>unclassified sequences</taxon>
        <taxon>metagenomes</taxon>
        <taxon>ecological metagenomes</taxon>
    </lineage>
</organism>
<dbReference type="AlphaFoldDB" id="A0A0F9T5N5"/>
<protein>
    <submittedName>
        <fullName evidence="1">Uncharacterized protein</fullName>
    </submittedName>
</protein>
<accession>A0A0F9T5N5</accession>
<gene>
    <name evidence="1" type="ORF">LCGC14_0390110</name>
</gene>